<evidence type="ECO:0000256" key="4">
    <source>
        <dbReference type="ARBA" id="ARBA00023054"/>
    </source>
</evidence>
<feature type="compositionally biased region" description="Acidic residues" evidence="7">
    <location>
        <begin position="770"/>
        <end position="787"/>
    </location>
</feature>
<comment type="subcellular location">
    <subcellularLocation>
        <location evidence="1">Cytoplasm</location>
    </subcellularLocation>
</comment>
<feature type="coiled-coil region" evidence="6">
    <location>
        <begin position="337"/>
        <end position="365"/>
    </location>
</feature>
<evidence type="ECO:0000259" key="8">
    <source>
        <dbReference type="Pfam" id="PF05670"/>
    </source>
</evidence>
<feature type="compositionally biased region" description="Basic and acidic residues" evidence="7">
    <location>
        <begin position="986"/>
        <end position="1012"/>
    </location>
</feature>
<dbReference type="InterPro" id="IPR008532">
    <property type="entry name" value="NFACT_RNA-bd"/>
</dbReference>
<feature type="compositionally biased region" description="Basic and acidic residues" evidence="7">
    <location>
        <begin position="745"/>
        <end position="769"/>
    </location>
</feature>
<evidence type="ECO:0000256" key="7">
    <source>
        <dbReference type="SAM" id="MobiDB-lite"/>
    </source>
</evidence>
<dbReference type="GO" id="GO:0000049">
    <property type="term" value="F:tRNA binding"/>
    <property type="evidence" value="ECO:0007669"/>
    <property type="project" value="TreeGrafter"/>
</dbReference>
<feature type="compositionally biased region" description="Basic residues" evidence="7">
    <location>
        <begin position="1182"/>
        <end position="1191"/>
    </location>
</feature>
<evidence type="ECO:0000256" key="1">
    <source>
        <dbReference type="ARBA" id="ARBA00004496"/>
    </source>
</evidence>
<dbReference type="Proteomes" id="UP000192927">
    <property type="component" value="Unassembled WGS sequence"/>
</dbReference>
<feature type="compositionally biased region" description="Basic residues" evidence="7">
    <location>
        <begin position="949"/>
        <end position="961"/>
    </location>
</feature>
<keyword evidence="3" id="KW-0963">Cytoplasm</keyword>
<dbReference type="AlphaFoldDB" id="A0A1W5CZ79"/>
<dbReference type="GO" id="GO:1990112">
    <property type="term" value="C:RQC complex"/>
    <property type="evidence" value="ECO:0007669"/>
    <property type="project" value="TreeGrafter"/>
</dbReference>
<name>A0A1W5CZ79_9LECA</name>
<proteinExistence type="inferred from homology"/>
<feature type="domain" description="NFACT protein C-terminal" evidence="9">
    <location>
        <begin position="1043"/>
        <end position="1160"/>
    </location>
</feature>
<evidence type="ECO:0000256" key="3">
    <source>
        <dbReference type="ARBA" id="ARBA00022490"/>
    </source>
</evidence>
<comment type="similarity">
    <text evidence="2">Belongs to the NEMF family.</text>
</comment>
<keyword evidence="11" id="KW-1185">Reference proteome</keyword>
<sequence length="1191" mass="131982">MKQRFSSLDVKVIAHELFNSLCSLRLSNVYDLSTKIFLLKFAKPNNRQQLVIDSGFRCHLTSFNRTTAAAPSAFVIRLRKYLRTRRVTSVGQVGTDRIIEIQFSDGAYRLFLEFYAGGNIILTDRELCILALQRIVSEGSEQEELRVGLKYSIENRQNYHGVPALTKERIIEGLTRAAERTGAENSVPTKKSKKKTGNDLRKALATSLTEFPPLLIDHAFKVTNFEPATPVEEVLNNESVVEKLVVVLEEAQKVVRQVISTEVSKGYIIAKQIKLASSEANARSPNESESVRKQENLMYEDFHPFRPQQFENIPEISILEFEGFNKTVDEFFSSIEHQKLESRLTEREENAKKKLENARQDHVKRLGGLQLVQELNVRKAQAIEANSSRVQEATAAVNGLIGQGMDWMEIARLIEMEQARHNPVAEMIKLPLKLYENAATLLLAELTLEDVEDFEGDETDSDVSNGEDEQSKPSASATSIDKRLAVDIDLGLSPWANARQYYEQKKSAAVKEQKTLQSSAKALKSTEKKITADLRKGLKQEKDILRPVRKQMWFEKFLFFISSDGYLTLGGKDVQQNEILYRRHLKKGDVYVHADLQGAASVIIKNKPLTPDAPIPPSSLSQAGTLAVATSSAWDSKAIMAPWWVRADQISKISAAGEYLSPGNFVIKGDKNFLPPAQLLLGFAILFHISDDSKARHQKHRLQDENGPSIPTVLNDESPSAKEQQEDTDVQEGSQADEMAESMSEGEHSTREVSKEQDRHGNAETRGSNDENDENNNNGDDDQDSIAESENPLQPQDLPFEGTSYQNVDKLLRNDEISDNGESDKGYATDGNVAELEDSRPNGEDSKKQGEGSKAKGEDNKPRDGDSQSAVEEAEPPTTKIANSSIRHLPAKERRLLRKGQDPSQPALSPIATAQQSSSASDPASSSMAISPTPSSKDANTGSQPQPHIRGKHGKRAKLKQKYAQQDESDRALALRLLGSTASSEKAMDDAASRATREAEAEKQKQRRREQYTRAAAAGKEEEERRARRLGGWDDEEDGEEEKEELGMLDTFVGTTLPGDKILDAIIMCAPWDAVGSKFRWRVKMQPGATKKGKAVKEILAKWNAQILETEKRLPRAVEGETDAQLGESEELRRREAELVKGLREQEVVGTVPVGKVRVVMAGGDAVKGGGKGGGKGQGKGRGGRGSKKIR</sequence>
<feature type="compositionally biased region" description="Basic and acidic residues" evidence="7">
    <location>
        <begin position="810"/>
        <end position="827"/>
    </location>
</feature>
<organism evidence="10 11">
    <name type="scientific">Lasallia pustulata</name>
    <dbReference type="NCBI Taxonomy" id="136370"/>
    <lineage>
        <taxon>Eukaryota</taxon>
        <taxon>Fungi</taxon>
        <taxon>Dikarya</taxon>
        <taxon>Ascomycota</taxon>
        <taxon>Pezizomycotina</taxon>
        <taxon>Lecanoromycetes</taxon>
        <taxon>OSLEUM clade</taxon>
        <taxon>Umbilicariomycetidae</taxon>
        <taxon>Umbilicariales</taxon>
        <taxon>Umbilicariaceae</taxon>
        <taxon>Lasallia</taxon>
    </lineage>
</organism>
<feature type="region of interest" description="Disordered" evidence="7">
    <location>
        <begin position="697"/>
        <end position="1047"/>
    </location>
</feature>
<dbReference type="InterPro" id="IPR051608">
    <property type="entry name" value="RQC_Subunit_NEMF"/>
</dbReference>
<feature type="compositionally biased region" description="Acidic residues" evidence="7">
    <location>
        <begin position="454"/>
        <end position="468"/>
    </location>
</feature>
<feature type="compositionally biased region" description="Low complexity" evidence="7">
    <location>
        <begin position="909"/>
        <end position="936"/>
    </location>
</feature>
<feature type="compositionally biased region" description="Gly residues" evidence="7">
    <location>
        <begin position="1166"/>
        <end position="1181"/>
    </location>
</feature>
<dbReference type="InterPro" id="IPR021846">
    <property type="entry name" value="NFACT-C"/>
</dbReference>
<protein>
    <recommendedName>
        <fullName evidence="5">Ribosome quality control complex subunit 2</fullName>
    </recommendedName>
</protein>
<dbReference type="PANTHER" id="PTHR15239:SF6">
    <property type="entry name" value="RIBOSOME QUALITY CONTROL COMPLEX SUBUNIT NEMF"/>
    <property type="match status" value="1"/>
</dbReference>
<dbReference type="PANTHER" id="PTHR15239">
    <property type="entry name" value="NUCLEAR EXPORT MEDIATOR FACTOR NEMF"/>
    <property type="match status" value="1"/>
</dbReference>
<dbReference type="Gene3D" id="2.30.310.10">
    <property type="entry name" value="ibrinogen binding protein from staphylococcus aureus domain"/>
    <property type="match status" value="1"/>
</dbReference>
<dbReference type="Pfam" id="PF05670">
    <property type="entry name" value="NFACT-R_1"/>
    <property type="match status" value="1"/>
</dbReference>
<dbReference type="GO" id="GO:1990116">
    <property type="term" value="P:ribosome-associated ubiquitin-dependent protein catabolic process"/>
    <property type="evidence" value="ECO:0007669"/>
    <property type="project" value="TreeGrafter"/>
</dbReference>
<dbReference type="Pfam" id="PF11923">
    <property type="entry name" value="NFACT-C"/>
    <property type="match status" value="1"/>
</dbReference>
<evidence type="ECO:0000256" key="5">
    <source>
        <dbReference type="ARBA" id="ARBA00070414"/>
    </source>
</evidence>
<dbReference type="GO" id="GO:0043023">
    <property type="term" value="F:ribosomal large subunit binding"/>
    <property type="evidence" value="ECO:0007669"/>
    <property type="project" value="TreeGrafter"/>
</dbReference>
<feature type="compositionally biased region" description="Acidic residues" evidence="7">
    <location>
        <begin position="1033"/>
        <end position="1044"/>
    </location>
</feature>
<evidence type="ECO:0000256" key="2">
    <source>
        <dbReference type="ARBA" id="ARBA00008318"/>
    </source>
</evidence>
<keyword evidence="4 6" id="KW-0175">Coiled coil</keyword>
<evidence type="ECO:0000313" key="11">
    <source>
        <dbReference type="Proteomes" id="UP000192927"/>
    </source>
</evidence>
<dbReference type="EMBL" id="FWEW01000869">
    <property type="protein sequence ID" value="SLM36045.1"/>
    <property type="molecule type" value="Genomic_DNA"/>
</dbReference>
<evidence type="ECO:0000313" key="10">
    <source>
        <dbReference type="EMBL" id="SLM36045.1"/>
    </source>
</evidence>
<dbReference type="GO" id="GO:0072344">
    <property type="term" value="P:rescue of stalled ribosome"/>
    <property type="evidence" value="ECO:0007669"/>
    <property type="project" value="TreeGrafter"/>
</dbReference>
<feature type="region of interest" description="Disordered" evidence="7">
    <location>
        <begin position="1164"/>
        <end position="1191"/>
    </location>
</feature>
<feature type="region of interest" description="Disordered" evidence="7">
    <location>
        <begin position="454"/>
        <end position="478"/>
    </location>
</feature>
<evidence type="ECO:0000259" key="9">
    <source>
        <dbReference type="Pfam" id="PF11923"/>
    </source>
</evidence>
<dbReference type="Pfam" id="PF05833">
    <property type="entry name" value="NFACT_N"/>
    <property type="match status" value="1"/>
</dbReference>
<feature type="domain" description="NFACT RNA-binding" evidence="8">
    <location>
        <begin position="556"/>
        <end position="669"/>
    </location>
</feature>
<feature type="compositionally biased region" description="Polar residues" evidence="7">
    <location>
        <begin position="937"/>
        <end position="946"/>
    </location>
</feature>
<reference evidence="11" key="1">
    <citation type="submission" date="2017-03" db="EMBL/GenBank/DDBJ databases">
        <authorList>
            <person name="Sharma R."/>
            <person name="Thines M."/>
        </authorList>
    </citation>
    <scope>NUCLEOTIDE SEQUENCE [LARGE SCALE GENOMIC DNA]</scope>
</reference>
<feature type="compositionally biased region" description="Basic and acidic residues" evidence="7">
    <location>
        <begin position="837"/>
        <end position="866"/>
    </location>
</feature>
<dbReference type="FunFam" id="2.30.310.10:FF:000003">
    <property type="entry name" value="Zinc knuckle domain containing protein"/>
    <property type="match status" value="1"/>
</dbReference>
<accession>A0A1W5CZ79</accession>
<evidence type="ECO:0000256" key="6">
    <source>
        <dbReference type="SAM" id="Coils"/>
    </source>
</evidence>
<dbReference type="GO" id="GO:0005737">
    <property type="term" value="C:cytoplasm"/>
    <property type="evidence" value="ECO:0007669"/>
    <property type="project" value="UniProtKB-SubCell"/>
</dbReference>